<sequence>MSMESRHRRSVREVQIGWNVSDQCDTSVSITTKHQNGPSSSPSAECGRIYSDLFDDANDGDADQNCAVGAAGDPTGTASCSSGTNCWASVKNVSLEEQQEEDDVVDEEEEEATAADGIAATRSGASMDAGSARYGVGRRSLPATLQQPHVQQLRRWSPVAQRRRHENGIDDDNWGEEAAFLDNRHVMKNQQEKQGRMVSGSGGGGGGFWQFFDSNFERIFAQSNQSSLIDARHHQCLFIVLLAFFLAFAAFVVANFCFPLSFFAVQRPMSSADRLLVFRRELQQMLNQTHFDTSALGSPRTKFTVERTLNYLADKMARRQRSQIGSNNKFSHHMPPLVLLLFSAPPAPDIASGRVDSIAAQYAVLLMKHWPEYRRINVTAHADHTKSELSNLLDDGDADGVLMLLHGIDRLRGAAPLFLHSLTDPESSPIVEAGRHNVLIILTMSTTAAQPDNVGDCETQIASSLLASWRSDTVTDDQFIAIIEFTHLKPVDMNIEMFTQPQQQAEEDLIDWDKVPDDQLKETVMERLEGLKEMFPVPVRSAFGTTAQWTWWATKHSFSFARSAAWVLSTSAFIMVLPYFVDKELQDIEKTQMKQQQQLLLGRP</sequence>
<accession>A0A914HPW5</accession>
<keyword evidence="5 14" id="KW-0812">Transmembrane</keyword>
<dbReference type="Pfam" id="PF04281">
    <property type="entry name" value="Tom22"/>
    <property type="match status" value="1"/>
</dbReference>
<dbReference type="AlphaFoldDB" id="A0A914HPW5"/>
<comment type="subcellular location">
    <subcellularLocation>
        <location evidence="1">Mitochondrion outer membrane</location>
        <topology evidence="1">Single-pass membrane protein</topology>
    </subcellularLocation>
</comment>
<keyword evidence="6" id="KW-1000">Mitochondrion outer membrane</keyword>
<dbReference type="InterPro" id="IPR038599">
    <property type="entry name" value="LAP1C-like_C_sf"/>
</dbReference>
<keyword evidence="15" id="KW-1185">Reference proteome</keyword>
<reference evidence="16" key="1">
    <citation type="submission" date="2022-11" db="UniProtKB">
        <authorList>
            <consortium name="WormBaseParasite"/>
        </authorList>
    </citation>
    <scope>IDENTIFICATION</scope>
</reference>
<feature type="region of interest" description="Disordered" evidence="13">
    <location>
        <begin position="146"/>
        <end position="173"/>
    </location>
</feature>
<evidence type="ECO:0000256" key="9">
    <source>
        <dbReference type="ARBA" id="ARBA00023010"/>
    </source>
</evidence>
<keyword evidence="8 14" id="KW-1133">Transmembrane helix</keyword>
<evidence type="ECO:0000256" key="14">
    <source>
        <dbReference type="SAM" id="Phobius"/>
    </source>
</evidence>
<evidence type="ECO:0000313" key="16">
    <source>
        <dbReference type="WBParaSite" id="Gr19_v10_g3550.t1"/>
    </source>
</evidence>
<evidence type="ECO:0000256" key="4">
    <source>
        <dbReference type="ARBA" id="ARBA00022448"/>
    </source>
</evidence>
<evidence type="ECO:0000256" key="6">
    <source>
        <dbReference type="ARBA" id="ARBA00022787"/>
    </source>
</evidence>
<dbReference type="Proteomes" id="UP000887572">
    <property type="component" value="Unplaced"/>
</dbReference>
<evidence type="ECO:0000256" key="7">
    <source>
        <dbReference type="ARBA" id="ARBA00022927"/>
    </source>
</evidence>
<dbReference type="GO" id="GO:0006886">
    <property type="term" value="P:intracellular protein transport"/>
    <property type="evidence" value="ECO:0007669"/>
    <property type="project" value="InterPro"/>
</dbReference>
<dbReference type="GO" id="GO:0005741">
    <property type="term" value="C:mitochondrial outer membrane"/>
    <property type="evidence" value="ECO:0007669"/>
    <property type="project" value="UniProtKB-SubCell"/>
</dbReference>
<dbReference type="Gene3D" id="3.40.50.12190">
    <property type="match status" value="1"/>
</dbReference>
<dbReference type="PANTHER" id="PTHR12504">
    <property type="entry name" value="MITOCHONDRIAL IMPORT RECEPTOR SUBUNIT TOM22"/>
    <property type="match status" value="1"/>
</dbReference>
<evidence type="ECO:0000256" key="2">
    <source>
        <dbReference type="ARBA" id="ARBA00009874"/>
    </source>
</evidence>
<evidence type="ECO:0000313" key="15">
    <source>
        <dbReference type="Proteomes" id="UP000887572"/>
    </source>
</evidence>
<keyword evidence="4" id="KW-0813">Transport</keyword>
<proteinExistence type="inferred from homology"/>
<keyword evidence="10" id="KW-0496">Mitochondrion</keyword>
<evidence type="ECO:0000256" key="11">
    <source>
        <dbReference type="ARBA" id="ARBA00023136"/>
    </source>
</evidence>
<keyword evidence="7" id="KW-0653">Protein transport</keyword>
<dbReference type="CDD" id="cd22884">
    <property type="entry name" value="TOM22"/>
    <property type="match status" value="1"/>
</dbReference>
<evidence type="ECO:0000256" key="5">
    <source>
        <dbReference type="ARBA" id="ARBA00022692"/>
    </source>
</evidence>
<protein>
    <recommendedName>
        <fullName evidence="3">Mitochondrial import receptor subunit TOM22 homolog</fullName>
    </recommendedName>
</protein>
<dbReference type="InterPro" id="IPR005683">
    <property type="entry name" value="Tom22"/>
</dbReference>
<feature type="transmembrane region" description="Helical" evidence="14">
    <location>
        <begin position="236"/>
        <end position="265"/>
    </location>
</feature>
<comment type="similarity">
    <text evidence="2">Belongs to the Tom22 family.</text>
</comment>
<evidence type="ECO:0000256" key="10">
    <source>
        <dbReference type="ARBA" id="ARBA00023128"/>
    </source>
</evidence>
<evidence type="ECO:0000256" key="8">
    <source>
        <dbReference type="ARBA" id="ARBA00022989"/>
    </source>
</evidence>
<keyword evidence="9" id="KW-0811">Translocation</keyword>
<keyword evidence="11 14" id="KW-0472">Membrane</keyword>
<evidence type="ECO:0000256" key="13">
    <source>
        <dbReference type="SAM" id="MobiDB-lite"/>
    </source>
</evidence>
<feature type="region of interest" description="Disordered" evidence="13">
    <location>
        <begin position="110"/>
        <end position="132"/>
    </location>
</feature>
<organism evidence="15 16">
    <name type="scientific">Globodera rostochiensis</name>
    <name type="common">Golden nematode worm</name>
    <name type="synonym">Heterodera rostochiensis</name>
    <dbReference type="NCBI Taxonomy" id="31243"/>
    <lineage>
        <taxon>Eukaryota</taxon>
        <taxon>Metazoa</taxon>
        <taxon>Ecdysozoa</taxon>
        <taxon>Nematoda</taxon>
        <taxon>Chromadorea</taxon>
        <taxon>Rhabditida</taxon>
        <taxon>Tylenchina</taxon>
        <taxon>Tylenchomorpha</taxon>
        <taxon>Tylenchoidea</taxon>
        <taxon>Heteroderidae</taxon>
        <taxon>Heteroderinae</taxon>
        <taxon>Globodera</taxon>
    </lineage>
</organism>
<keyword evidence="12" id="KW-0675">Receptor</keyword>
<evidence type="ECO:0000256" key="3">
    <source>
        <dbReference type="ARBA" id="ARBA00016229"/>
    </source>
</evidence>
<dbReference type="WBParaSite" id="Gr19_v10_g3550.t1">
    <property type="protein sequence ID" value="Gr19_v10_g3550.t1"/>
    <property type="gene ID" value="Gr19_v10_g3550"/>
</dbReference>
<evidence type="ECO:0000256" key="1">
    <source>
        <dbReference type="ARBA" id="ARBA00004572"/>
    </source>
</evidence>
<dbReference type="PANTHER" id="PTHR12504:SF0">
    <property type="entry name" value="MITOCHONDRIAL IMPORT RECEPTOR SUBUNIT TOM22 HOMOLOG"/>
    <property type="match status" value="1"/>
</dbReference>
<evidence type="ECO:0000256" key="12">
    <source>
        <dbReference type="ARBA" id="ARBA00023170"/>
    </source>
</evidence>
<name>A0A914HPW5_GLORO</name>